<reference evidence="3" key="2">
    <citation type="journal article" date="2021" name="PeerJ">
        <title>Extensive microbial diversity within the chicken gut microbiome revealed by metagenomics and culture.</title>
        <authorList>
            <person name="Gilroy R."/>
            <person name="Ravi A."/>
            <person name="Getino M."/>
            <person name="Pursley I."/>
            <person name="Horton D.L."/>
            <person name="Alikhan N.F."/>
            <person name="Baker D."/>
            <person name="Gharbi K."/>
            <person name="Hall N."/>
            <person name="Watson M."/>
            <person name="Adriaenssens E.M."/>
            <person name="Foster-Nyarko E."/>
            <person name="Jarju S."/>
            <person name="Secka A."/>
            <person name="Antonio M."/>
            <person name="Oren A."/>
            <person name="Chaudhuri R.R."/>
            <person name="La Ragione R."/>
            <person name="Hildebrand F."/>
            <person name="Pallen M.J."/>
        </authorList>
    </citation>
    <scope>NUCLEOTIDE SEQUENCE</scope>
    <source>
        <strain evidence="3">6086</strain>
    </source>
</reference>
<reference evidence="3" key="1">
    <citation type="submission" date="2020-10" db="EMBL/GenBank/DDBJ databases">
        <authorList>
            <person name="Gilroy R."/>
        </authorList>
    </citation>
    <scope>NUCLEOTIDE SEQUENCE</scope>
    <source>
        <strain evidence="3">6086</strain>
    </source>
</reference>
<dbReference type="Gene3D" id="3.40.720.10">
    <property type="entry name" value="Alkaline Phosphatase, subunit A"/>
    <property type="match status" value="1"/>
</dbReference>
<dbReference type="EMBL" id="DVJM01000109">
    <property type="protein sequence ID" value="HIS78809.1"/>
    <property type="molecule type" value="Genomic_DNA"/>
</dbReference>
<feature type="domain" description="Metalloenzyme" evidence="2">
    <location>
        <begin position="124"/>
        <end position="248"/>
    </location>
</feature>
<organism evidence="3 4">
    <name type="scientific">Candidatus Caccousia stercoris</name>
    <dbReference type="NCBI Taxonomy" id="2840723"/>
    <lineage>
        <taxon>Bacteria</taxon>
        <taxon>Bacillati</taxon>
        <taxon>Bacillota</taxon>
        <taxon>Clostridia</taxon>
        <taxon>Eubacteriales</taxon>
        <taxon>Oscillospiraceae</taxon>
        <taxon>Oscillospiraceae incertae sedis</taxon>
        <taxon>Candidatus Caccousia</taxon>
    </lineage>
</organism>
<evidence type="ECO:0000313" key="3">
    <source>
        <dbReference type="EMBL" id="HIS78809.1"/>
    </source>
</evidence>
<dbReference type="SUPFAM" id="SSF53649">
    <property type="entry name" value="Alkaline phosphatase-like"/>
    <property type="match status" value="1"/>
</dbReference>
<name>A0A9D1FS69_9FIRM</name>
<dbReference type="InterPro" id="IPR017850">
    <property type="entry name" value="Alkaline_phosphatase_core_sf"/>
</dbReference>
<gene>
    <name evidence="3" type="ORF">IAD03_05500</name>
</gene>
<dbReference type="Pfam" id="PF01663">
    <property type="entry name" value="Phosphodiest"/>
    <property type="match status" value="1"/>
</dbReference>
<keyword evidence="1" id="KW-0413">Isomerase</keyword>
<dbReference type="GO" id="GO:0046872">
    <property type="term" value="F:metal ion binding"/>
    <property type="evidence" value="ECO:0007669"/>
    <property type="project" value="InterPro"/>
</dbReference>
<accession>A0A9D1FS69</accession>
<dbReference type="InterPro" id="IPR002591">
    <property type="entry name" value="Phosphodiest/P_Trfase"/>
</dbReference>
<proteinExistence type="predicted"/>
<dbReference type="InterPro" id="IPR006124">
    <property type="entry name" value="Metalloenzyme"/>
</dbReference>
<evidence type="ECO:0000259" key="2">
    <source>
        <dbReference type="Pfam" id="PF01676"/>
    </source>
</evidence>
<dbReference type="Pfam" id="PF01676">
    <property type="entry name" value="Metalloenzyme"/>
    <property type="match status" value="1"/>
</dbReference>
<dbReference type="Proteomes" id="UP000824141">
    <property type="component" value="Unassembled WGS sequence"/>
</dbReference>
<dbReference type="PANTHER" id="PTHR10151">
    <property type="entry name" value="ECTONUCLEOTIDE PYROPHOSPHATASE/PHOSPHODIESTERASE"/>
    <property type="match status" value="1"/>
</dbReference>
<dbReference type="GO" id="GO:0016853">
    <property type="term" value="F:isomerase activity"/>
    <property type="evidence" value="ECO:0007669"/>
    <property type="project" value="UniProtKB-KW"/>
</dbReference>
<sequence>MEKKAIVVLVDGMRPDGILQCGDSFLSDLAAESTASFSAQTVFPSVTLPCHTSLFFGVQPQRHGILTNDWHPMVRPFDSLGDLVARYFKKAAMFYNWEQLRDLNRPGSLARSCFTEVPANHQKAMESEHTLTDWTVDYIRQESPDFLFLYLGYTDIAGHQYGWMTEPYLQAIANASQCIRRIKEMLPQEYSLIVTADHGGHDQNHGTECPEDMTIPMIFWGEPFQAGVQARGLTILDIAPTVASLLELHPLTEWEGKTLLR</sequence>
<dbReference type="PANTHER" id="PTHR10151:SF120">
    <property type="entry name" value="BIS(5'-ADENOSYL)-TRIPHOSPHATASE"/>
    <property type="match status" value="1"/>
</dbReference>
<comment type="caution">
    <text evidence="3">The sequence shown here is derived from an EMBL/GenBank/DDBJ whole genome shotgun (WGS) entry which is preliminary data.</text>
</comment>
<protein>
    <submittedName>
        <fullName evidence="3">Alkaline phosphatase family protein</fullName>
    </submittedName>
</protein>
<evidence type="ECO:0000256" key="1">
    <source>
        <dbReference type="ARBA" id="ARBA00023235"/>
    </source>
</evidence>
<dbReference type="GO" id="GO:0016787">
    <property type="term" value="F:hydrolase activity"/>
    <property type="evidence" value="ECO:0007669"/>
    <property type="project" value="UniProtKB-ARBA"/>
</dbReference>
<evidence type="ECO:0000313" key="4">
    <source>
        <dbReference type="Proteomes" id="UP000824141"/>
    </source>
</evidence>
<dbReference type="AlphaFoldDB" id="A0A9D1FS69"/>